<dbReference type="InterPro" id="IPR024031">
    <property type="entry name" value="MSMEG_5819/OxyR"/>
</dbReference>
<accession>A0A0C2JU73</accession>
<evidence type="ECO:0000256" key="1">
    <source>
        <dbReference type="ARBA" id="ARBA00023002"/>
    </source>
</evidence>
<protein>
    <recommendedName>
        <fullName evidence="2">Pyridoxamine 5'-phosphate oxidase N-terminal domain-containing protein</fullName>
    </recommendedName>
</protein>
<name>A0A0C2JU73_9ACTN</name>
<dbReference type="EMBL" id="JROO01000003">
    <property type="protein sequence ID" value="KII00493.1"/>
    <property type="molecule type" value="Genomic_DNA"/>
</dbReference>
<dbReference type="Pfam" id="PF01243">
    <property type="entry name" value="PNPOx_N"/>
    <property type="match status" value="1"/>
</dbReference>
<sequence>MSPFTDTEIDYLTSQPLGRLATVDTRGRPQVKPVGVFYDPENAGLVVGGVDMAASKKFRDAAADPAVAVVVDDLASLDPWSPRGIEIRGRAETRTEGGEETGRRLGAGFPFSPAWILIRPRRIVSWGIGADSFESSARTVA</sequence>
<keyword evidence="1" id="KW-0560">Oxidoreductase</keyword>
<dbReference type="GO" id="GO:0016627">
    <property type="term" value="F:oxidoreductase activity, acting on the CH-CH group of donors"/>
    <property type="evidence" value="ECO:0007669"/>
    <property type="project" value="TreeGrafter"/>
</dbReference>
<evidence type="ECO:0000259" key="2">
    <source>
        <dbReference type="Pfam" id="PF01243"/>
    </source>
</evidence>
<dbReference type="GO" id="GO:0070967">
    <property type="term" value="F:coenzyme F420 binding"/>
    <property type="evidence" value="ECO:0007669"/>
    <property type="project" value="TreeGrafter"/>
</dbReference>
<organism evidence="3 4">
    <name type="scientific">Streptomonospora alba</name>
    <dbReference type="NCBI Taxonomy" id="183763"/>
    <lineage>
        <taxon>Bacteria</taxon>
        <taxon>Bacillati</taxon>
        <taxon>Actinomycetota</taxon>
        <taxon>Actinomycetes</taxon>
        <taxon>Streptosporangiales</taxon>
        <taxon>Nocardiopsidaceae</taxon>
        <taxon>Streptomonospora</taxon>
    </lineage>
</organism>
<dbReference type="InterPro" id="IPR052019">
    <property type="entry name" value="F420H2_bilvrd_red/Heme_oxyg"/>
</dbReference>
<dbReference type="Gene3D" id="2.30.110.10">
    <property type="entry name" value="Electron Transport, Fmn-binding Protein, Chain A"/>
    <property type="match status" value="1"/>
</dbReference>
<dbReference type="SUPFAM" id="SSF50475">
    <property type="entry name" value="FMN-binding split barrel"/>
    <property type="match status" value="1"/>
</dbReference>
<gene>
    <name evidence="3" type="ORF">LP52_01345</name>
</gene>
<dbReference type="InterPro" id="IPR011576">
    <property type="entry name" value="Pyridox_Oxase_N"/>
</dbReference>
<dbReference type="InterPro" id="IPR012349">
    <property type="entry name" value="Split_barrel_FMN-bd"/>
</dbReference>
<dbReference type="Proteomes" id="UP000031675">
    <property type="component" value="Unassembled WGS sequence"/>
</dbReference>
<dbReference type="AlphaFoldDB" id="A0A0C2JU73"/>
<dbReference type="GO" id="GO:0005829">
    <property type="term" value="C:cytosol"/>
    <property type="evidence" value="ECO:0007669"/>
    <property type="project" value="TreeGrafter"/>
</dbReference>
<keyword evidence="4" id="KW-1185">Reference proteome</keyword>
<evidence type="ECO:0000313" key="3">
    <source>
        <dbReference type="EMBL" id="KII00493.1"/>
    </source>
</evidence>
<proteinExistence type="predicted"/>
<comment type="caution">
    <text evidence="3">The sequence shown here is derived from an EMBL/GenBank/DDBJ whole genome shotgun (WGS) entry which is preliminary data.</text>
</comment>
<dbReference type="PANTHER" id="PTHR35176:SF6">
    <property type="entry name" value="HEME OXYGENASE HI_0854-RELATED"/>
    <property type="match status" value="1"/>
</dbReference>
<dbReference type="NCBIfam" id="TIGR04023">
    <property type="entry name" value="PPOX_MSMEG_5819"/>
    <property type="match status" value="1"/>
</dbReference>
<reference evidence="4" key="1">
    <citation type="journal article" date="2015" name="Chem. Biol.">
        <title>Structure, bioactivity, and resistance mechanism of streptomonomicin, an unusual lasso Peptide from an understudied halophilic actinomycete.</title>
        <authorList>
            <person name="Metelev M."/>
            <person name="Tietz J.I."/>
            <person name="Melby J.O."/>
            <person name="Blair P.M."/>
            <person name="Zhu L."/>
            <person name="Livnat I."/>
            <person name="Severinov K."/>
            <person name="Mitchell D.A."/>
        </authorList>
    </citation>
    <scope>NUCLEOTIDE SEQUENCE [LARGE SCALE GENOMIC DNA]</scope>
    <source>
        <strain evidence="4">YIM 90003</strain>
    </source>
</reference>
<dbReference type="STRING" id="183763.LP52_01345"/>
<dbReference type="PANTHER" id="PTHR35176">
    <property type="entry name" value="HEME OXYGENASE HI_0854-RELATED"/>
    <property type="match status" value="1"/>
</dbReference>
<evidence type="ECO:0000313" key="4">
    <source>
        <dbReference type="Proteomes" id="UP000031675"/>
    </source>
</evidence>
<feature type="domain" description="Pyridoxamine 5'-phosphate oxidase N-terminal" evidence="2">
    <location>
        <begin position="11"/>
        <end position="100"/>
    </location>
</feature>
<dbReference type="OrthoDB" id="3693562at2"/>